<protein>
    <submittedName>
        <fullName evidence="6">Lipopolysaccharide transport system ATP-binding protein</fullName>
    </submittedName>
</protein>
<reference evidence="6 7" key="1">
    <citation type="submission" date="2016-10" db="EMBL/GenBank/DDBJ databases">
        <authorList>
            <person name="de Groot N.N."/>
        </authorList>
    </citation>
    <scope>NUCLEOTIDE SEQUENCE [LARGE SCALE GENOMIC DNA]</scope>
    <source>
        <strain evidence="6 7">RK1</strain>
    </source>
</reference>
<gene>
    <name evidence="6" type="ORF">SAMN05444682_106325</name>
</gene>
<keyword evidence="2" id="KW-0813">Transport</keyword>
<dbReference type="SUPFAM" id="SSF52540">
    <property type="entry name" value="P-loop containing nucleoside triphosphate hydrolases"/>
    <property type="match status" value="1"/>
</dbReference>
<dbReference type="GO" id="GO:0016020">
    <property type="term" value="C:membrane"/>
    <property type="evidence" value="ECO:0007669"/>
    <property type="project" value="InterPro"/>
</dbReference>
<dbReference type="InterPro" id="IPR027417">
    <property type="entry name" value="P-loop_NTPase"/>
</dbReference>
<evidence type="ECO:0000313" key="6">
    <source>
        <dbReference type="EMBL" id="SFI95003.1"/>
    </source>
</evidence>
<dbReference type="InterPro" id="IPR050683">
    <property type="entry name" value="Bact_Polysacc_Export_ATP-bd"/>
</dbReference>
<name>A0A1I3MDE9_9SPHI</name>
<dbReference type="SMART" id="SM00382">
    <property type="entry name" value="AAA"/>
    <property type="match status" value="1"/>
</dbReference>
<dbReference type="GO" id="GO:0016887">
    <property type="term" value="F:ATP hydrolysis activity"/>
    <property type="evidence" value="ECO:0007669"/>
    <property type="project" value="InterPro"/>
</dbReference>
<keyword evidence="3" id="KW-0547">Nucleotide-binding</keyword>
<dbReference type="EMBL" id="FOQO01000006">
    <property type="protein sequence ID" value="SFI95003.1"/>
    <property type="molecule type" value="Genomic_DNA"/>
</dbReference>
<evidence type="ECO:0000256" key="3">
    <source>
        <dbReference type="ARBA" id="ARBA00022741"/>
    </source>
</evidence>
<evidence type="ECO:0000313" key="7">
    <source>
        <dbReference type="Proteomes" id="UP000198670"/>
    </source>
</evidence>
<dbReference type="PANTHER" id="PTHR46743:SF2">
    <property type="entry name" value="TEICHOIC ACIDS EXPORT ATP-BINDING PROTEIN TAGH"/>
    <property type="match status" value="1"/>
</dbReference>
<dbReference type="AlphaFoldDB" id="A0A1I3MDE9"/>
<dbReference type="Pfam" id="PF00005">
    <property type="entry name" value="ABC_tran"/>
    <property type="match status" value="1"/>
</dbReference>
<dbReference type="RefSeq" id="WP_090627872.1">
    <property type="nucleotide sequence ID" value="NZ_FOQO01000006.1"/>
</dbReference>
<evidence type="ECO:0000256" key="4">
    <source>
        <dbReference type="ARBA" id="ARBA00022840"/>
    </source>
</evidence>
<sequence>MSDILIQAENISKRYRLGVLNANTLKEDLSLWWQRKRKKQAMVNVAGDSYFWALKDINFEIRRGDVVGLIGKNGAGKSTLLKIISRIVLPTTGVVRGRGRIASLLEVGTGFHPELTGRENIFLNGNILGMKKKEIESRFDEIVDFSGIEAFLDTPVKRYSSGMYVRLAFSIAIHLEPDILVLDEVLSVGDFDFQQKCLAKIDEISKKQGQTILFVSHSMQSVKSLCDTVLYLEKGRLVAHGDASSVVSKYLLRENAYVSIQKFLDKSNAPGNGTIRIHEVEIRANDQPVTGVIDTQTDISVRFSFWNLSKGHSLLSVNIIVINFLGEGIFSATSEEVGFKDGLIHGICRIPKHFLADGSYVINLVFFQDKRHILFEFNQSLSFEVKSSAKPLNTGRWQAPVRPKLPFTFTQTT</sequence>
<keyword evidence="4 6" id="KW-0067">ATP-binding</keyword>
<dbReference type="Gene3D" id="3.40.50.300">
    <property type="entry name" value="P-loop containing nucleotide triphosphate hydrolases"/>
    <property type="match status" value="1"/>
</dbReference>
<dbReference type="PANTHER" id="PTHR46743">
    <property type="entry name" value="TEICHOIC ACIDS EXPORT ATP-BINDING PROTEIN TAGH"/>
    <property type="match status" value="1"/>
</dbReference>
<accession>A0A1I3MDE9</accession>
<comment type="similarity">
    <text evidence="1">Belongs to the ABC transporter superfamily.</text>
</comment>
<dbReference type="GO" id="GO:0005524">
    <property type="term" value="F:ATP binding"/>
    <property type="evidence" value="ECO:0007669"/>
    <property type="project" value="UniProtKB-KW"/>
</dbReference>
<dbReference type="OrthoDB" id="9785229at2"/>
<organism evidence="6 7">
    <name type="scientific">Parapedobacter indicus</name>
    <dbReference type="NCBI Taxonomy" id="1477437"/>
    <lineage>
        <taxon>Bacteria</taxon>
        <taxon>Pseudomonadati</taxon>
        <taxon>Bacteroidota</taxon>
        <taxon>Sphingobacteriia</taxon>
        <taxon>Sphingobacteriales</taxon>
        <taxon>Sphingobacteriaceae</taxon>
        <taxon>Parapedobacter</taxon>
    </lineage>
</organism>
<dbReference type="CDD" id="cd03220">
    <property type="entry name" value="ABC_KpsT_Wzt"/>
    <property type="match status" value="1"/>
</dbReference>
<dbReference type="InterPro" id="IPR015860">
    <property type="entry name" value="ABC_transpr_TagH-like"/>
</dbReference>
<evidence type="ECO:0000256" key="1">
    <source>
        <dbReference type="ARBA" id="ARBA00005417"/>
    </source>
</evidence>
<dbReference type="STRING" id="1477437.SAMN05444682_106325"/>
<dbReference type="InterPro" id="IPR003439">
    <property type="entry name" value="ABC_transporter-like_ATP-bd"/>
</dbReference>
<dbReference type="InterPro" id="IPR003593">
    <property type="entry name" value="AAA+_ATPase"/>
</dbReference>
<evidence type="ECO:0000259" key="5">
    <source>
        <dbReference type="PROSITE" id="PS50893"/>
    </source>
</evidence>
<keyword evidence="7" id="KW-1185">Reference proteome</keyword>
<dbReference type="Proteomes" id="UP000198670">
    <property type="component" value="Unassembled WGS sequence"/>
</dbReference>
<dbReference type="CDD" id="cd10147">
    <property type="entry name" value="Wzt_C-like"/>
    <property type="match status" value="1"/>
</dbReference>
<proteinExistence type="inferred from homology"/>
<dbReference type="InterPro" id="IPR029439">
    <property type="entry name" value="Wzt_C"/>
</dbReference>
<dbReference type="GO" id="GO:0140359">
    <property type="term" value="F:ABC-type transporter activity"/>
    <property type="evidence" value="ECO:0007669"/>
    <property type="project" value="InterPro"/>
</dbReference>
<evidence type="ECO:0000256" key="2">
    <source>
        <dbReference type="ARBA" id="ARBA00022448"/>
    </source>
</evidence>
<feature type="domain" description="ABC transporter" evidence="5">
    <location>
        <begin position="37"/>
        <end position="259"/>
    </location>
</feature>
<dbReference type="PROSITE" id="PS50893">
    <property type="entry name" value="ABC_TRANSPORTER_2"/>
    <property type="match status" value="1"/>
</dbReference>